<dbReference type="STRING" id="906689.A0A2I0WKT1"/>
<reference evidence="2 3" key="2">
    <citation type="journal article" date="2017" name="Nature">
        <title>The Apostasia genome and the evolution of orchids.</title>
        <authorList>
            <person name="Zhang G.Q."/>
            <person name="Liu K.W."/>
            <person name="Li Z."/>
            <person name="Lohaus R."/>
            <person name="Hsiao Y.Y."/>
            <person name="Niu S.C."/>
            <person name="Wang J.Y."/>
            <person name="Lin Y.C."/>
            <person name="Xu Q."/>
            <person name="Chen L.J."/>
            <person name="Yoshida K."/>
            <person name="Fujiwara S."/>
            <person name="Wang Z.W."/>
            <person name="Zhang Y.Q."/>
            <person name="Mitsuda N."/>
            <person name="Wang M."/>
            <person name="Liu G.H."/>
            <person name="Pecoraro L."/>
            <person name="Huang H.X."/>
            <person name="Xiao X.J."/>
            <person name="Lin M."/>
            <person name="Wu X.Y."/>
            <person name="Wu W.L."/>
            <person name="Chen Y.Y."/>
            <person name="Chang S.B."/>
            <person name="Sakamoto S."/>
            <person name="Ohme-Takagi M."/>
            <person name="Yagi M."/>
            <person name="Zeng S.J."/>
            <person name="Shen C.Y."/>
            <person name="Yeh C.M."/>
            <person name="Luo Y.B."/>
            <person name="Tsai W.C."/>
            <person name="Van de Peer Y."/>
            <person name="Liu Z.J."/>
        </authorList>
    </citation>
    <scope>NUCLEOTIDE SEQUENCE [LARGE SCALE GENOMIC DNA]</scope>
    <source>
        <tissue evidence="2">The whole plant</tissue>
    </source>
</reference>
<dbReference type="InterPro" id="IPR037401">
    <property type="entry name" value="SnoaL-like"/>
</dbReference>
<dbReference type="EMBL" id="KZ502546">
    <property type="protein sequence ID" value="PKU76274.1"/>
    <property type="molecule type" value="Genomic_DNA"/>
</dbReference>
<dbReference type="Pfam" id="PF12680">
    <property type="entry name" value="SnoaL_2"/>
    <property type="match status" value="1"/>
</dbReference>
<sequence length="279" mass="32357">MAAILHLASPTLKSSVKPLFSTFSSVHFRSCISATKFPRQRCDSMALNLKKMQIDLALRCLRTSDNMVEIFPSSPSPLINLVKHFYEHLNNKDMKKLNELLDSSCIFEDLAFPSPFKEKQAVYHFLEELATAMGQNVRFRIDDVYEEGKQNAGARWHLEWNERIIPFTKGCSFFYCSENSSSLLIKKACVFVESPVKPGAIVLDLLRFVTLFFDKFPKLAVWFLEKPHVLFQFMMKAYKIFLEPLLLPILVYYTHLWTYAARLLSYAINLLQNVLKLFM</sequence>
<organism evidence="2 3">
    <name type="scientific">Dendrobium catenatum</name>
    <dbReference type="NCBI Taxonomy" id="906689"/>
    <lineage>
        <taxon>Eukaryota</taxon>
        <taxon>Viridiplantae</taxon>
        <taxon>Streptophyta</taxon>
        <taxon>Embryophyta</taxon>
        <taxon>Tracheophyta</taxon>
        <taxon>Spermatophyta</taxon>
        <taxon>Magnoliopsida</taxon>
        <taxon>Liliopsida</taxon>
        <taxon>Asparagales</taxon>
        <taxon>Orchidaceae</taxon>
        <taxon>Epidendroideae</taxon>
        <taxon>Malaxideae</taxon>
        <taxon>Dendrobiinae</taxon>
        <taxon>Dendrobium</taxon>
    </lineage>
</organism>
<proteinExistence type="predicted"/>
<dbReference type="PANTHER" id="PTHR33698:SF1">
    <property type="entry name" value="NUCLEAR TRANSPORT FACTOR 2 (NTF2) FAMILY PROTEIN"/>
    <property type="match status" value="1"/>
</dbReference>
<evidence type="ECO:0000313" key="3">
    <source>
        <dbReference type="Proteomes" id="UP000233837"/>
    </source>
</evidence>
<accession>A0A2I0WKT1</accession>
<dbReference type="Proteomes" id="UP000233837">
    <property type="component" value="Unassembled WGS sequence"/>
</dbReference>
<dbReference type="PANTHER" id="PTHR33698">
    <property type="entry name" value="NUCLEAR TRANSPORT FACTOR 2 (NTF2)-LIKE PROTEIN"/>
    <property type="match status" value="1"/>
</dbReference>
<protein>
    <recommendedName>
        <fullName evidence="1">SnoaL-like domain-containing protein</fullName>
    </recommendedName>
</protein>
<name>A0A2I0WKT1_9ASPA</name>
<evidence type="ECO:0000259" key="1">
    <source>
        <dbReference type="Pfam" id="PF12680"/>
    </source>
</evidence>
<evidence type="ECO:0000313" key="2">
    <source>
        <dbReference type="EMBL" id="PKU76274.1"/>
    </source>
</evidence>
<dbReference type="Gene3D" id="3.10.450.50">
    <property type="match status" value="1"/>
</dbReference>
<dbReference type="AlphaFoldDB" id="A0A2I0WKT1"/>
<gene>
    <name evidence="2" type="ORF">MA16_Dca020647</name>
</gene>
<dbReference type="SUPFAM" id="SSF54427">
    <property type="entry name" value="NTF2-like"/>
    <property type="match status" value="1"/>
</dbReference>
<keyword evidence="3" id="KW-1185">Reference proteome</keyword>
<feature type="domain" description="SnoaL-like" evidence="1">
    <location>
        <begin position="82"/>
        <end position="174"/>
    </location>
</feature>
<reference evidence="2 3" key="1">
    <citation type="journal article" date="2016" name="Sci. Rep.">
        <title>The Dendrobium catenatum Lindl. genome sequence provides insights into polysaccharide synthase, floral development and adaptive evolution.</title>
        <authorList>
            <person name="Zhang G.Q."/>
            <person name="Xu Q."/>
            <person name="Bian C."/>
            <person name="Tsai W.C."/>
            <person name="Yeh C.M."/>
            <person name="Liu K.W."/>
            <person name="Yoshida K."/>
            <person name="Zhang L.S."/>
            <person name="Chang S.B."/>
            <person name="Chen F."/>
            <person name="Shi Y."/>
            <person name="Su Y.Y."/>
            <person name="Zhang Y.Q."/>
            <person name="Chen L.J."/>
            <person name="Yin Y."/>
            <person name="Lin M."/>
            <person name="Huang H."/>
            <person name="Deng H."/>
            <person name="Wang Z.W."/>
            <person name="Zhu S.L."/>
            <person name="Zhao X."/>
            <person name="Deng C."/>
            <person name="Niu S.C."/>
            <person name="Huang J."/>
            <person name="Wang M."/>
            <person name="Liu G.H."/>
            <person name="Yang H.J."/>
            <person name="Xiao X.J."/>
            <person name="Hsiao Y.Y."/>
            <person name="Wu W.L."/>
            <person name="Chen Y.Y."/>
            <person name="Mitsuda N."/>
            <person name="Ohme-Takagi M."/>
            <person name="Luo Y.B."/>
            <person name="Van de Peer Y."/>
            <person name="Liu Z.J."/>
        </authorList>
    </citation>
    <scope>NUCLEOTIDE SEQUENCE [LARGE SCALE GENOMIC DNA]</scope>
    <source>
        <tissue evidence="2">The whole plant</tissue>
    </source>
</reference>
<dbReference type="InterPro" id="IPR032710">
    <property type="entry name" value="NTF2-like_dom_sf"/>
</dbReference>